<dbReference type="InterPro" id="IPR009000">
    <property type="entry name" value="Transl_B-barrel_sf"/>
</dbReference>
<organism evidence="1 2">
    <name type="scientific">Candidatus Zambryskibacteria bacterium RIFCSPLOWO2_12_FULL_39_23</name>
    <dbReference type="NCBI Taxonomy" id="1802776"/>
    <lineage>
        <taxon>Bacteria</taxon>
        <taxon>Candidatus Zambryskiibacteriota</taxon>
    </lineage>
</organism>
<proteinExistence type="predicted"/>
<name>A0A1G2UTR2_9BACT</name>
<comment type="caution">
    <text evidence="1">The sequence shown here is derived from an EMBL/GenBank/DDBJ whole genome shotgun (WGS) entry which is preliminary data.</text>
</comment>
<evidence type="ECO:0000313" key="2">
    <source>
        <dbReference type="Proteomes" id="UP000176558"/>
    </source>
</evidence>
<gene>
    <name evidence="1" type="ORF">A3G99_01435</name>
</gene>
<dbReference type="EMBL" id="MHWT01000011">
    <property type="protein sequence ID" value="OHB12791.1"/>
    <property type="molecule type" value="Genomic_DNA"/>
</dbReference>
<dbReference type="SUPFAM" id="SSF50447">
    <property type="entry name" value="Translation proteins"/>
    <property type="match status" value="1"/>
</dbReference>
<accession>A0A1G2UTR2</accession>
<dbReference type="AlphaFoldDB" id="A0A1G2UTR2"/>
<reference evidence="1 2" key="1">
    <citation type="journal article" date="2016" name="Nat. Commun.">
        <title>Thousands of microbial genomes shed light on interconnected biogeochemical processes in an aquifer system.</title>
        <authorList>
            <person name="Anantharaman K."/>
            <person name="Brown C.T."/>
            <person name="Hug L.A."/>
            <person name="Sharon I."/>
            <person name="Castelle C.J."/>
            <person name="Probst A.J."/>
            <person name="Thomas B.C."/>
            <person name="Singh A."/>
            <person name="Wilkins M.J."/>
            <person name="Karaoz U."/>
            <person name="Brodie E.L."/>
            <person name="Williams K.H."/>
            <person name="Hubbard S.S."/>
            <person name="Banfield J.F."/>
        </authorList>
    </citation>
    <scope>NUCLEOTIDE SEQUENCE [LARGE SCALE GENOMIC DNA]</scope>
</reference>
<sequence length="82" mass="9116">MGKEIGKITHWYDKINVAVIKLTGGIKKGDKIKIKKGTEETEATVESLQIDRVDVEKGKKNDEVAIKLSQKAKEGSTVYKVE</sequence>
<evidence type="ECO:0008006" key="3">
    <source>
        <dbReference type="Google" id="ProtNLM"/>
    </source>
</evidence>
<dbReference type="Gene3D" id="2.40.30.10">
    <property type="entry name" value="Translation factors"/>
    <property type="match status" value="1"/>
</dbReference>
<protein>
    <recommendedName>
        <fullName evidence="3">Translation elongation factor-like protein</fullName>
    </recommendedName>
</protein>
<dbReference type="Proteomes" id="UP000176558">
    <property type="component" value="Unassembled WGS sequence"/>
</dbReference>
<evidence type="ECO:0000313" key="1">
    <source>
        <dbReference type="EMBL" id="OHB12791.1"/>
    </source>
</evidence>